<accession>A0A0R1VW54</accession>
<evidence type="ECO:0000256" key="1">
    <source>
        <dbReference type="SAM" id="MobiDB-lite"/>
    </source>
</evidence>
<dbReference type="InterPro" id="IPR027417">
    <property type="entry name" value="P-loop_NTPase"/>
</dbReference>
<evidence type="ECO:0000313" key="2">
    <source>
        <dbReference type="EMBL" id="KRM06998.1"/>
    </source>
</evidence>
<name>A0A0R1VW54_9LACO</name>
<reference evidence="2 3" key="1">
    <citation type="journal article" date="2015" name="Genome Announc.">
        <title>Expanding the biotechnology potential of lactobacilli through comparative genomics of 213 strains and associated genera.</title>
        <authorList>
            <person name="Sun Z."/>
            <person name="Harris H.M."/>
            <person name="McCann A."/>
            <person name="Guo C."/>
            <person name="Argimon S."/>
            <person name="Zhang W."/>
            <person name="Yang X."/>
            <person name="Jeffery I.B."/>
            <person name="Cooney J.C."/>
            <person name="Kagawa T.F."/>
            <person name="Liu W."/>
            <person name="Song Y."/>
            <person name="Salvetti E."/>
            <person name="Wrobel A."/>
            <person name="Rasinkangas P."/>
            <person name="Parkhill J."/>
            <person name="Rea M.C."/>
            <person name="O'Sullivan O."/>
            <person name="Ritari J."/>
            <person name="Douillard F.P."/>
            <person name="Paul Ross R."/>
            <person name="Yang R."/>
            <person name="Briner A.E."/>
            <person name="Felis G.E."/>
            <person name="de Vos W.M."/>
            <person name="Barrangou R."/>
            <person name="Klaenhammer T.R."/>
            <person name="Caufield P.W."/>
            <person name="Cui Y."/>
            <person name="Zhang H."/>
            <person name="O'Toole P.W."/>
        </authorList>
    </citation>
    <scope>NUCLEOTIDE SEQUENCE [LARGE SCALE GENOMIC DNA]</scope>
    <source>
        <strain evidence="2 3">DSM 18630</strain>
    </source>
</reference>
<dbReference type="STRING" id="1423750.FC89_GL000307"/>
<feature type="compositionally biased region" description="Pro residues" evidence="1">
    <location>
        <begin position="265"/>
        <end position="280"/>
    </location>
</feature>
<dbReference type="Proteomes" id="UP000051451">
    <property type="component" value="Unassembled WGS sequence"/>
</dbReference>
<dbReference type="OrthoDB" id="5413799at2"/>
<evidence type="ECO:0008006" key="4">
    <source>
        <dbReference type="Google" id="ProtNLM"/>
    </source>
</evidence>
<sequence length="353" mass="39647">MNITSGIIPKPQKVVIFGVEGIGKTTFASQFPDPLFIDTEDSTLYLNVNRFDKPTSWEMLLQQVEYVKTNKPCKTLVIDTMDWAEELCKQHLMQKNGWNAIDATGYGARYVALAGEIGGLLNKLSEVIEAGINVVITAHAWLRKKEEPDEMGAYDRYELKLEKKTAPLVKEWADMVLFANYKTLILTDEKTNSKKATGGQRVMYTTHRPTWDAKNRLGLPDELPFDYSQIEQAFMKATTPVAPPVSEPIQPATPQAKATDQEVGPVPPKQPDPVPQPDPAPEYSEDIPDVIPQSVADLMKINHVTSDEITQVIYQGGFMPADTPLENIPADLWKYLATNWDNTLKFLKNKIRK</sequence>
<comment type="caution">
    <text evidence="2">The sequence shown here is derived from an EMBL/GenBank/DDBJ whole genome shotgun (WGS) entry which is preliminary data.</text>
</comment>
<organism evidence="2 3">
    <name type="scientific">Liquorilactobacillus ghanensis DSM 18630</name>
    <dbReference type="NCBI Taxonomy" id="1423750"/>
    <lineage>
        <taxon>Bacteria</taxon>
        <taxon>Bacillati</taxon>
        <taxon>Bacillota</taxon>
        <taxon>Bacilli</taxon>
        <taxon>Lactobacillales</taxon>
        <taxon>Lactobacillaceae</taxon>
        <taxon>Liquorilactobacillus</taxon>
    </lineage>
</organism>
<dbReference type="AlphaFoldDB" id="A0A0R1VW54"/>
<protein>
    <recommendedName>
        <fullName evidence="4">Phage protein</fullName>
    </recommendedName>
</protein>
<dbReference type="SUPFAM" id="SSF52540">
    <property type="entry name" value="P-loop containing nucleoside triphosphate hydrolases"/>
    <property type="match status" value="1"/>
</dbReference>
<dbReference type="PATRIC" id="fig|1423750.3.peg.317"/>
<dbReference type="RefSeq" id="WP_057871102.1">
    <property type="nucleotide sequence ID" value="NZ_AZGB01000009.1"/>
</dbReference>
<feature type="region of interest" description="Disordered" evidence="1">
    <location>
        <begin position="240"/>
        <end position="287"/>
    </location>
</feature>
<keyword evidence="3" id="KW-1185">Reference proteome</keyword>
<dbReference type="GeneID" id="98318364"/>
<evidence type="ECO:0000313" key="3">
    <source>
        <dbReference type="Proteomes" id="UP000051451"/>
    </source>
</evidence>
<dbReference type="EMBL" id="AZGB01000009">
    <property type="protein sequence ID" value="KRM06998.1"/>
    <property type="molecule type" value="Genomic_DNA"/>
</dbReference>
<dbReference type="Pfam" id="PF13479">
    <property type="entry name" value="AAA_24"/>
    <property type="match status" value="1"/>
</dbReference>
<gene>
    <name evidence="2" type="ORF">FC89_GL000307</name>
</gene>
<proteinExistence type="predicted"/>